<evidence type="ECO:0000313" key="2">
    <source>
        <dbReference type="EMBL" id="RPB21044.1"/>
    </source>
</evidence>
<feature type="compositionally biased region" description="Polar residues" evidence="1">
    <location>
        <begin position="246"/>
        <end position="257"/>
    </location>
</feature>
<feature type="compositionally biased region" description="Low complexity" evidence="1">
    <location>
        <begin position="34"/>
        <end position="75"/>
    </location>
</feature>
<sequence length="941" mass="104467">MAEIESSLQAVPGESLPAPGLTRSVSESIVNFARRSWSSPAVSRSSSPSSRDAVSTKSGDSSTTTSSTSSAPPTTVNGEGTTTPKPKSNRRNSTSSLTKSRRPISSMFGKSAASETTVPTLKLQSLSAENSSLKLRGRKVKDELWDSFRALEGDYNRFQNKSSPEKAKIIRQSLIPFLRNSAHITCNNIEPDELDRRVRLLHRWWTGLLAQLQNRSPSAIAGSDRPLYLEGVSALMSRPEWRPPQSEFSPLSEQITKSQSSASLSSDSSRYSVEKSVQHNIKSLFTRTIIDTLAYAVDKMGQRTAPASVVAFAGKVVAYAFYFCNGTAEVLISLWNIPAATLKRVLQKNGIQRSTDLHHIYDEVVVGFPDCLQPLSFTNLAGALRQLKKTVKPPLGNTVDWYGAWVNRWLGRDSDLLFVFLKYYHMLLCGFMPPETSELSQACAPGYIFIQAHMLNIMDSTLHSKPQKIVPGPLGSSITFDDVLAKASTLPVPTHRTMAENKLIVLLRDVLADRQLCSAKCRVVLSKSFSTILMAAAQRTKVFDSDACFTLCDMVEEILPILNYSERLEGGGTTYIDWPFWLDVFRRMSNCDNNMTELRLICMVFTIWGLLIEEDGRKRSLCMDWLLSPPTWERFFCHWCPMVRAYFMRLICWRLARFTGNESGKTDIEILQTASLRLRTCFAHHTRLKEKAEKGLIALPSTNPSLPAPGRRLIILRSDAIVPPPGILYAEDGLISLNTTIGPVGKARSSTGQLSPGERPSTPVRSPENTKSNDSTSSAKKRWSILRTLGFQSNSPSPPGSPESPGLTQKGVGRFSELGIDFPDVPASTNLQRKATFKFSLEWMAQQPFNVRDKHLNLARLPATSQTFVDSLGEDAPELVDLSNCTNLDAGCWTYSGRALSEWVLVVVEYENFFERRKSEGKESDNDVETPSLGVESLRKL</sequence>
<feature type="region of interest" description="Disordered" evidence="1">
    <location>
        <begin position="746"/>
        <end position="810"/>
    </location>
</feature>
<accession>A0A3N4LDS9</accession>
<dbReference type="PANTHER" id="PTHR37988:SF1">
    <property type="entry name" value="UPF0592 MEMBRANE PROTEIN C7D4.03C"/>
    <property type="match status" value="1"/>
</dbReference>
<dbReference type="PANTHER" id="PTHR37988">
    <property type="entry name" value="UPF0592 MEMBRANE PROTEIN C7D4.03C"/>
    <property type="match status" value="1"/>
</dbReference>
<dbReference type="Proteomes" id="UP000267821">
    <property type="component" value="Unassembled WGS sequence"/>
</dbReference>
<dbReference type="InParanoid" id="A0A3N4LDS9"/>
<feature type="region of interest" description="Disordered" evidence="1">
    <location>
        <begin position="240"/>
        <end position="266"/>
    </location>
</feature>
<dbReference type="EMBL" id="ML121564">
    <property type="protein sequence ID" value="RPB21044.1"/>
    <property type="molecule type" value="Genomic_DNA"/>
</dbReference>
<protein>
    <submittedName>
        <fullName evidence="2">DUF1765-domain-containing protein</fullName>
    </submittedName>
</protein>
<feature type="compositionally biased region" description="Polar residues" evidence="1">
    <location>
        <begin position="763"/>
        <end position="778"/>
    </location>
</feature>
<proteinExistence type="predicted"/>
<feature type="region of interest" description="Disordered" evidence="1">
    <location>
        <begin position="919"/>
        <end position="941"/>
    </location>
</feature>
<dbReference type="InterPro" id="IPR013887">
    <property type="entry name" value="UPF0592"/>
</dbReference>
<gene>
    <name evidence="2" type="ORF">L211DRAFT_890557</name>
</gene>
<feature type="region of interest" description="Disordered" evidence="1">
    <location>
        <begin position="34"/>
        <end position="113"/>
    </location>
</feature>
<name>A0A3N4LDS9_9PEZI</name>
<evidence type="ECO:0000256" key="1">
    <source>
        <dbReference type="SAM" id="MobiDB-lite"/>
    </source>
</evidence>
<feature type="region of interest" description="Disordered" evidence="1">
    <location>
        <begin position="1"/>
        <end position="21"/>
    </location>
</feature>
<feature type="compositionally biased region" description="Polar residues" evidence="1">
    <location>
        <begin position="76"/>
        <end position="98"/>
    </location>
</feature>
<dbReference type="AlphaFoldDB" id="A0A3N4LDS9"/>
<evidence type="ECO:0000313" key="3">
    <source>
        <dbReference type="Proteomes" id="UP000267821"/>
    </source>
</evidence>
<dbReference type="Pfam" id="PF08578">
    <property type="entry name" value="DUF1765"/>
    <property type="match status" value="1"/>
</dbReference>
<reference evidence="2 3" key="1">
    <citation type="journal article" date="2018" name="Nat. Ecol. Evol.">
        <title>Pezizomycetes genomes reveal the molecular basis of ectomycorrhizal truffle lifestyle.</title>
        <authorList>
            <person name="Murat C."/>
            <person name="Payen T."/>
            <person name="Noel B."/>
            <person name="Kuo A."/>
            <person name="Morin E."/>
            <person name="Chen J."/>
            <person name="Kohler A."/>
            <person name="Krizsan K."/>
            <person name="Balestrini R."/>
            <person name="Da Silva C."/>
            <person name="Montanini B."/>
            <person name="Hainaut M."/>
            <person name="Levati E."/>
            <person name="Barry K.W."/>
            <person name="Belfiori B."/>
            <person name="Cichocki N."/>
            <person name="Clum A."/>
            <person name="Dockter R.B."/>
            <person name="Fauchery L."/>
            <person name="Guy J."/>
            <person name="Iotti M."/>
            <person name="Le Tacon F."/>
            <person name="Lindquist E.A."/>
            <person name="Lipzen A."/>
            <person name="Malagnac F."/>
            <person name="Mello A."/>
            <person name="Molinier V."/>
            <person name="Miyauchi S."/>
            <person name="Poulain J."/>
            <person name="Riccioni C."/>
            <person name="Rubini A."/>
            <person name="Sitrit Y."/>
            <person name="Splivallo R."/>
            <person name="Traeger S."/>
            <person name="Wang M."/>
            <person name="Zifcakova L."/>
            <person name="Wipf D."/>
            <person name="Zambonelli A."/>
            <person name="Paolocci F."/>
            <person name="Nowrousian M."/>
            <person name="Ottonello S."/>
            <person name="Baldrian P."/>
            <person name="Spatafora J.W."/>
            <person name="Henrissat B."/>
            <person name="Nagy L.G."/>
            <person name="Aury J.M."/>
            <person name="Wincker P."/>
            <person name="Grigoriev I.V."/>
            <person name="Bonfante P."/>
            <person name="Martin F.M."/>
        </authorList>
    </citation>
    <scope>NUCLEOTIDE SEQUENCE [LARGE SCALE GENOMIC DNA]</scope>
    <source>
        <strain evidence="2 3">ATCC MYA-4762</strain>
    </source>
</reference>
<dbReference type="OrthoDB" id="296767at2759"/>
<keyword evidence="3" id="KW-1185">Reference proteome</keyword>
<organism evidence="2 3">
    <name type="scientific">Terfezia boudieri ATCC MYA-4762</name>
    <dbReference type="NCBI Taxonomy" id="1051890"/>
    <lineage>
        <taxon>Eukaryota</taxon>
        <taxon>Fungi</taxon>
        <taxon>Dikarya</taxon>
        <taxon>Ascomycota</taxon>
        <taxon>Pezizomycotina</taxon>
        <taxon>Pezizomycetes</taxon>
        <taxon>Pezizales</taxon>
        <taxon>Pezizaceae</taxon>
        <taxon>Terfezia</taxon>
    </lineage>
</organism>
<dbReference type="STRING" id="1051890.A0A3N4LDS9"/>